<gene>
    <name evidence="9" type="ORF">ADEAN_000525700</name>
</gene>
<feature type="domain" description="T-SNARE coiled-coil homology" evidence="8">
    <location>
        <begin position="179"/>
        <end position="241"/>
    </location>
</feature>
<dbReference type="GO" id="GO:0005737">
    <property type="term" value="C:cytoplasm"/>
    <property type="evidence" value="ECO:0007669"/>
    <property type="project" value="UniProtKB-ARBA"/>
</dbReference>
<dbReference type="Gene3D" id="1.20.5.110">
    <property type="match status" value="1"/>
</dbReference>
<dbReference type="SMART" id="SM00397">
    <property type="entry name" value="t_SNARE"/>
    <property type="match status" value="1"/>
</dbReference>
<evidence type="ECO:0000256" key="4">
    <source>
        <dbReference type="ARBA" id="ARBA00022989"/>
    </source>
</evidence>
<dbReference type="Proteomes" id="UP000515908">
    <property type="component" value="Chromosome 09"/>
</dbReference>
<feature type="coiled-coil region" evidence="6">
    <location>
        <begin position="38"/>
        <end position="72"/>
    </location>
</feature>
<dbReference type="SUPFAM" id="SSF58038">
    <property type="entry name" value="SNARE fusion complex"/>
    <property type="match status" value="1"/>
</dbReference>
<keyword evidence="5 7" id="KW-0472">Membrane</keyword>
<evidence type="ECO:0000256" key="5">
    <source>
        <dbReference type="ARBA" id="ARBA00023136"/>
    </source>
</evidence>
<keyword evidence="3 7" id="KW-0812">Transmembrane</keyword>
<dbReference type="EMBL" id="LR877153">
    <property type="protein sequence ID" value="CAD2217777.1"/>
    <property type="molecule type" value="Genomic_DNA"/>
</dbReference>
<dbReference type="GO" id="GO:0016020">
    <property type="term" value="C:membrane"/>
    <property type="evidence" value="ECO:0007669"/>
    <property type="project" value="UniProtKB-SubCell"/>
</dbReference>
<evidence type="ECO:0000313" key="10">
    <source>
        <dbReference type="Proteomes" id="UP000515908"/>
    </source>
</evidence>
<evidence type="ECO:0000256" key="3">
    <source>
        <dbReference type="ARBA" id="ARBA00022692"/>
    </source>
</evidence>
<comment type="subcellular location">
    <subcellularLocation>
        <location evidence="1">Membrane</location>
        <topology evidence="1">Single-pass membrane protein</topology>
    </subcellularLocation>
</comment>
<keyword evidence="2" id="KW-0813">Transport</keyword>
<dbReference type="PROSITE" id="PS50192">
    <property type="entry name" value="T_SNARE"/>
    <property type="match status" value="1"/>
</dbReference>
<keyword evidence="6" id="KW-0175">Coiled coil</keyword>
<feature type="transmembrane region" description="Helical" evidence="7">
    <location>
        <begin position="250"/>
        <end position="271"/>
    </location>
</feature>
<accession>A0A7G2CFI5</accession>
<name>A0A7G2CFI5_9TRYP</name>
<reference evidence="9 10" key="1">
    <citation type="submission" date="2020-08" db="EMBL/GenBank/DDBJ databases">
        <authorList>
            <person name="Newling K."/>
            <person name="Davey J."/>
            <person name="Forrester S."/>
        </authorList>
    </citation>
    <scope>NUCLEOTIDE SEQUENCE [LARGE SCALE GENOMIC DNA]</scope>
    <source>
        <strain evidence="10">Crithidia deanei Carvalho (ATCC PRA-265)</strain>
    </source>
</reference>
<keyword evidence="10" id="KW-1185">Reference proteome</keyword>
<evidence type="ECO:0000256" key="6">
    <source>
        <dbReference type="SAM" id="Coils"/>
    </source>
</evidence>
<protein>
    <recommendedName>
        <fullName evidence="8">t-SNARE coiled-coil homology domain-containing protein</fullName>
    </recommendedName>
</protein>
<keyword evidence="4 7" id="KW-1133">Transmembrane helix</keyword>
<dbReference type="InterPro" id="IPR000727">
    <property type="entry name" value="T_SNARE_dom"/>
</dbReference>
<evidence type="ECO:0000256" key="2">
    <source>
        <dbReference type="ARBA" id="ARBA00022448"/>
    </source>
</evidence>
<evidence type="ECO:0000313" key="9">
    <source>
        <dbReference type="EMBL" id="CAD2217777.1"/>
    </source>
</evidence>
<dbReference type="OrthoDB" id="19261at2759"/>
<evidence type="ECO:0000256" key="7">
    <source>
        <dbReference type="SAM" id="Phobius"/>
    </source>
</evidence>
<evidence type="ECO:0000259" key="8">
    <source>
        <dbReference type="PROSITE" id="PS50192"/>
    </source>
</evidence>
<evidence type="ECO:0000256" key="1">
    <source>
        <dbReference type="ARBA" id="ARBA00004167"/>
    </source>
</evidence>
<proteinExistence type="predicted"/>
<dbReference type="GO" id="GO:0012505">
    <property type="term" value="C:endomembrane system"/>
    <property type="evidence" value="ECO:0007669"/>
    <property type="project" value="UniProtKB-ARBA"/>
</dbReference>
<dbReference type="PANTHER" id="PTHR12791">
    <property type="entry name" value="GOLGI SNARE BET1-RELATED"/>
    <property type="match status" value="1"/>
</dbReference>
<dbReference type="CDD" id="cd15841">
    <property type="entry name" value="SNARE_Qc"/>
    <property type="match status" value="1"/>
</dbReference>
<dbReference type="AlphaFoldDB" id="A0A7G2CFI5"/>
<sequence length="274" mass="31636">MDCTNAFVKAVTRTKNAINERNNECKEFGQDRMAIEQSNEIRKDIRQMEILLDEMRKMVDQAEQLVVKENKKKKPKEKKVALLTKNFEERRNQFTDCLKTLDVVKEMDAERVQLGKKDINTYKETQLGKKAQLRAQLLGMRRPKTDGVDLDDYELVDKTVGGGRLEDNAETRDQMRTIAQQDAKIDAGLDRIKEGVGRLHNLAVDIGAQLDMQNQILDNTEKTVDKQTKQLRTINRRLTKIMKDTKPMNCFLYVCLILLVIALVGFFLVQFNVI</sequence>
<dbReference type="VEuPathDB" id="TriTrypDB:ADEAN_000525700"/>
<organism evidence="9 10">
    <name type="scientific">Angomonas deanei</name>
    <dbReference type="NCBI Taxonomy" id="59799"/>
    <lineage>
        <taxon>Eukaryota</taxon>
        <taxon>Discoba</taxon>
        <taxon>Euglenozoa</taxon>
        <taxon>Kinetoplastea</taxon>
        <taxon>Metakinetoplastina</taxon>
        <taxon>Trypanosomatida</taxon>
        <taxon>Trypanosomatidae</taxon>
        <taxon>Strigomonadinae</taxon>
        <taxon>Angomonas</taxon>
    </lineage>
</organism>